<dbReference type="AlphaFoldDB" id="A0A0G0DYP1"/>
<reference evidence="1 2" key="1">
    <citation type="journal article" date="2015" name="Nature">
        <title>rRNA introns, odd ribosomes, and small enigmatic genomes across a large radiation of phyla.</title>
        <authorList>
            <person name="Brown C.T."/>
            <person name="Hug L.A."/>
            <person name="Thomas B.C."/>
            <person name="Sharon I."/>
            <person name="Castelle C.J."/>
            <person name="Singh A."/>
            <person name="Wilkins M.J."/>
            <person name="Williams K.H."/>
            <person name="Banfield J.F."/>
        </authorList>
    </citation>
    <scope>NUCLEOTIDE SEQUENCE [LARGE SCALE GENOMIC DNA]</scope>
</reference>
<protein>
    <submittedName>
        <fullName evidence="1">Uncharacterized protein</fullName>
    </submittedName>
</protein>
<dbReference type="EMBL" id="LBPP01000015">
    <property type="protein sequence ID" value="KKP60282.1"/>
    <property type="molecule type" value="Genomic_DNA"/>
</dbReference>
<accession>A0A0G0DYP1</accession>
<organism evidence="1 2">
    <name type="scientific">Candidatus Roizmanbacteria bacterium GW2011_GWA2_34_18</name>
    <dbReference type="NCBI Taxonomy" id="1618477"/>
    <lineage>
        <taxon>Bacteria</taxon>
        <taxon>Candidatus Roizmaniibacteriota</taxon>
    </lineage>
</organism>
<name>A0A0G0DYP1_9BACT</name>
<proteinExistence type="predicted"/>
<sequence length="180" mass="20129">MLDQAVLPEDQNEQISAKGKSTIIEGITELRKEVPDLDVRLGLQGLLSEADIQLFTREKFMTGQFLNLQYDTMQDRYGDHDGVYYNIILKDGSMVGIMKYKEGISLPAVVGGIDNRGWVTCTYRLFEENGKPKAETTDQLGKKTLFEGQQATKESLNGYLKSAMPRVVETKAFVPSVPSK</sequence>
<evidence type="ECO:0000313" key="2">
    <source>
        <dbReference type="Proteomes" id="UP000034688"/>
    </source>
</evidence>
<comment type="caution">
    <text evidence="1">The sequence shown here is derived from an EMBL/GenBank/DDBJ whole genome shotgun (WGS) entry which is preliminary data.</text>
</comment>
<gene>
    <name evidence="1" type="ORF">UR54_C0015G0003</name>
</gene>
<evidence type="ECO:0000313" key="1">
    <source>
        <dbReference type="EMBL" id="KKP60282.1"/>
    </source>
</evidence>
<dbReference type="Proteomes" id="UP000034688">
    <property type="component" value="Unassembled WGS sequence"/>
</dbReference>